<gene>
    <name evidence="2" type="ORF">INQ41_10955</name>
</gene>
<dbReference type="InterPro" id="IPR029058">
    <property type="entry name" value="AB_hydrolase_fold"/>
</dbReference>
<dbReference type="AlphaFoldDB" id="A0A7S6UIG0"/>
<accession>A0A7S6UIG0</accession>
<dbReference type="Proteomes" id="UP000594059">
    <property type="component" value="Chromosome"/>
</dbReference>
<dbReference type="GO" id="GO:0016787">
    <property type="term" value="F:hydrolase activity"/>
    <property type="evidence" value="ECO:0007669"/>
    <property type="project" value="UniProtKB-KW"/>
</dbReference>
<proteinExistence type="predicted"/>
<dbReference type="PANTHER" id="PTHR37946">
    <property type="entry name" value="SLL1969 PROTEIN"/>
    <property type="match status" value="1"/>
</dbReference>
<evidence type="ECO:0000313" key="2">
    <source>
        <dbReference type="EMBL" id="QOW20921.1"/>
    </source>
</evidence>
<feature type="domain" description="AB hydrolase-1" evidence="1">
    <location>
        <begin position="2"/>
        <end position="147"/>
    </location>
</feature>
<dbReference type="InterPro" id="IPR000073">
    <property type="entry name" value="AB_hydrolase_1"/>
</dbReference>
<dbReference type="PANTHER" id="PTHR37946:SF1">
    <property type="entry name" value="SLL1969 PROTEIN"/>
    <property type="match status" value="1"/>
</dbReference>
<reference evidence="2 3" key="1">
    <citation type="submission" date="2020-10" db="EMBL/GenBank/DDBJ databases">
        <title>complete genome sequencing of Lysobacter sp. H21R20.</title>
        <authorList>
            <person name="Bae J.-W."/>
            <person name="Lee S.-Y."/>
        </authorList>
    </citation>
    <scope>NUCLEOTIDE SEQUENCE [LARGE SCALE GENOMIC DNA]</scope>
    <source>
        <strain evidence="2 3">H21R20</strain>
    </source>
</reference>
<dbReference type="KEGG" id="lcic:INQ41_10955"/>
<dbReference type="Pfam" id="PF12697">
    <property type="entry name" value="Abhydrolase_6"/>
    <property type="match status" value="1"/>
</dbReference>
<organism evidence="2 3">
    <name type="scientific">Novilysobacter ciconiae</name>
    <dbReference type="NCBI Taxonomy" id="2781022"/>
    <lineage>
        <taxon>Bacteria</taxon>
        <taxon>Pseudomonadati</taxon>
        <taxon>Pseudomonadota</taxon>
        <taxon>Gammaproteobacteria</taxon>
        <taxon>Lysobacterales</taxon>
        <taxon>Lysobacteraceae</taxon>
        <taxon>Novilysobacter</taxon>
    </lineage>
</organism>
<evidence type="ECO:0000259" key="1">
    <source>
        <dbReference type="Pfam" id="PF12697"/>
    </source>
</evidence>
<dbReference type="EMBL" id="CP063656">
    <property type="protein sequence ID" value="QOW20921.1"/>
    <property type="molecule type" value="Genomic_DNA"/>
</dbReference>
<dbReference type="SUPFAM" id="SSF53474">
    <property type="entry name" value="alpha/beta-Hydrolases"/>
    <property type="match status" value="1"/>
</dbReference>
<name>A0A7S6UIG0_9GAMM</name>
<evidence type="ECO:0000313" key="3">
    <source>
        <dbReference type="Proteomes" id="UP000594059"/>
    </source>
</evidence>
<keyword evidence="3" id="KW-1185">Reference proteome</keyword>
<dbReference type="Gene3D" id="3.40.50.1820">
    <property type="entry name" value="alpha/beta hydrolase"/>
    <property type="match status" value="1"/>
</dbReference>
<sequence length="200" mass="20959">MLLLHGLWMPSACMAWHARRLRRAGFDPQLFGYDTVGGGPARAIPGLVEALRDPADVLAHSLGGLIAVRALEREPGLPVRRVVCLGTPLAGSAAATGMAQLPLLRGFLGRSARLLRRGCHAWEGDAELGVVAGNSGLGLGRFFGDFAGASDGTVAIAETCVPGLADHIVLPTSHSGMLVSAPVSRQVIAFLRTGRFVHDR</sequence>
<protein>
    <submittedName>
        <fullName evidence="2">Alpha/beta hydrolase</fullName>
    </submittedName>
</protein>
<keyword evidence="2" id="KW-0378">Hydrolase</keyword>